<name>A0A2M7MGG1_9BACT</name>
<evidence type="ECO:0000259" key="1">
    <source>
        <dbReference type="Pfam" id="PF13173"/>
    </source>
</evidence>
<evidence type="ECO:0000313" key="3">
    <source>
        <dbReference type="EMBL" id="PIX92087.1"/>
    </source>
</evidence>
<dbReference type="EMBL" id="PFJV01000090">
    <property type="protein sequence ID" value="PIX92087.1"/>
    <property type="molecule type" value="Genomic_DNA"/>
</dbReference>
<dbReference type="InterPro" id="IPR041682">
    <property type="entry name" value="AAA_14"/>
</dbReference>
<dbReference type="Pfam" id="PF13173">
    <property type="entry name" value="AAA_14"/>
    <property type="match status" value="1"/>
</dbReference>
<sequence length="404" mass="48369">MSIIRDITIKAQNYLANSEIMLFVGSRQAGKTTILKQLQAILEKETRNIYFLNLEELEYLELLNQSPKNIFKIFSLDLNQKNYLFIDEMQYLKNPSNFLKYLYDEYQGKIKLLVSGSSAFYLDKKFKDSLAGRKKVFYVFTLSFKEFLRFKNEDALAKKNFQTLSLKEREKYSFYYQEYIIYGGYPRVVLAPLQEKEDLLREIAFSYIKKDIYEANIRQEEMFYKLFKILASQIGNLVNSSELAALLGISKTAIDNYLYVMQKSFHLCLLRPFFKNVRKELSKMPKVYFYDLGLRNFFVRNFNSFAVREDKGPLLENAVFRQLREKYDEESLKFWRTIQKNEIDFIADEKKAFEVKIKPKEFKEKKYQLFLENYPDIELSIVSIDIDKKEKKIRKHKIFDIWEV</sequence>
<accession>A0A2M7MGG1</accession>
<dbReference type="AlphaFoldDB" id="A0A2M7MGG1"/>
<organism evidence="3 4">
    <name type="scientific">Candidatus Kuenenbacteria bacterium CG_4_10_14_3_um_filter_39_14</name>
    <dbReference type="NCBI Taxonomy" id="1974614"/>
    <lineage>
        <taxon>Bacteria</taxon>
        <taxon>Candidatus Kueneniibacteriota</taxon>
    </lineage>
</organism>
<evidence type="ECO:0000313" key="4">
    <source>
        <dbReference type="Proteomes" id="UP000230658"/>
    </source>
</evidence>
<evidence type="ECO:0008006" key="5">
    <source>
        <dbReference type="Google" id="ProtNLM"/>
    </source>
</evidence>
<dbReference type="InterPro" id="IPR027417">
    <property type="entry name" value="P-loop_NTPase"/>
</dbReference>
<dbReference type="Proteomes" id="UP000230658">
    <property type="component" value="Unassembled WGS sequence"/>
</dbReference>
<gene>
    <name evidence="3" type="ORF">COZ26_03665</name>
</gene>
<feature type="domain" description="DUF4143" evidence="2">
    <location>
        <begin position="215"/>
        <end position="356"/>
    </location>
</feature>
<feature type="domain" description="AAA" evidence="1">
    <location>
        <begin position="18"/>
        <end position="148"/>
    </location>
</feature>
<protein>
    <recommendedName>
        <fullName evidence="5">ATPase</fullName>
    </recommendedName>
</protein>
<dbReference type="SUPFAM" id="SSF52540">
    <property type="entry name" value="P-loop containing nucleoside triphosphate hydrolases"/>
    <property type="match status" value="1"/>
</dbReference>
<dbReference type="Gene3D" id="3.40.50.300">
    <property type="entry name" value="P-loop containing nucleotide triphosphate hydrolases"/>
    <property type="match status" value="1"/>
</dbReference>
<dbReference type="PANTHER" id="PTHR43566:SF1">
    <property type="entry name" value="AAA+ ATPASE DOMAIN-CONTAINING PROTEIN"/>
    <property type="match status" value="1"/>
</dbReference>
<comment type="caution">
    <text evidence="3">The sequence shown here is derived from an EMBL/GenBank/DDBJ whole genome shotgun (WGS) entry which is preliminary data.</text>
</comment>
<dbReference type="PANTHER" id="PTHR43566">
    <property type="entry name" value="CONSERVED PROTEIN"/>
    <property type="match status" value="1"/>
</dbReference>
<proteinExistence type="predicted"/>
<evidence type="ECO:0000259" key="2">
    <source>
        <dbReference type="Pfam" id="PF13635"/>
    </source>
</evidence>
<dbReference type="InterPro" id="IPR025420">
    <property type="entry name" value="DUF4143"/>
</dbReference>
<reference evidence="4" key="1">
    <citation type="submission" date="2017-09" db="EMBL/GenBank/DDBJ databases">
        <title>Depth-based differentiation of microbial function through sediment-hosted aquifers and enrichment of novel symbionts in the deep terrestrial subsurface.</title>
        <authorList>
            <person name="Probst A.J."/>
            <person name="Ladd B."/>
            <person name="Jarett J.K."/>
            <person name="Geller-Mcgrath D.E."/>
            <person name="Sieber C.M.K."/>
            <person name="Emerson J.B."/>
            <person name="Anantharaman K."/>
            <person name="Thomas B.C."/>
            <person name="Malmstrom R."/>
            <person name="Stieglmeier M."/>
            <person name="Klingl A."/>
            <person name="Woyke T."/>
            <person name="Ryan C.M."/>
            <person name="Banfield J.F."/>
        </authorList>
    </citation>
    <scope>NUCLEOTIDE SEQUENCE [LARGE SCALE GENOMIC DNA]</scope>
</reference>
<dbReference type="Pfam" id="PF13635">
    <property type="entry name" value="DUF4143"/>
    <property type="match status" value="1"/>
</dbReference>